<dbReference type="Pfam" id="PF01527">
    <property type="entry name" value="HTH_Tnp_1"/>
    <property type="match status" value="1"/>
</dbReference>
<dbReference type="GO" id="GO:0043565">
    <property type="term" value="F:sequence-specific DNA binding"/>
    <property type="evidence" value="ECO:0007669"/>
    <property type="project" value="InterPro"/>
</dbReference>
<gene>
    <name evidence="1" type="ORF">Gocc_3117</name>
</gene>
<evidence type="ECO:0000313" key="1">
    <source>
        <dbReference type="EMBL" id="RDI73158.1"/>
    </source>
</evidence>
<dbReference type="AlphaFoldDB" id="A0A7M2YUR8"/>
<dbReference type="InterPro" id="IPR002514">
    <property type="entry name" value="Transposase_8"/>
</dbReference>
<sequence>MARPVVLSVEDKFRLVFSVISGEMSIAEAARRSKVSEQSIGNWKRQFLEGGKQGLADGGRPGSNPQVQRLEAEVEELKAALGEAHVELRVWKKSAEYRLGPTRPSR</sequence>
<dbReference type="RefSeq" id="WP_114797496.1">
    <property type="nucleotide sequence ID" value="NZ_QQZY01000030.1"/>
</dbReference>
<proteinExistence type="predicted"/>
<reference evidence="2" key="2">
    <citation type="journal article" date="2019" name="MicrobiologyOpen">
        <title>High-quality draft genome sequence of Gaiella occulta isolated from a 150 meter deep mineral water borehole and comparison with the genome sequences of other deep-branching lineages of the phylum Actinobacteria.</title>
        <authorList>
            <person name="Severino R."/>
            <person name="Froufe H.J.C."/>
            <person name="Barroso C."/>
            <person name="Albuquerque L."/>
            <person name="Lobo-da-Cunha A."/>
            <person name="da Costa M.S."/>
            <person name="Egas C."/>
        </authorList>
    </citation>
    <scope>NUCLEOTIDE SEQUENCE [LARGE SCALE GENOMIC DNA]</scope>
    <source>
        <strain evidence="2">F2-233</strain>
    </source>
</reference>
<evidence type="ECO:0000313" key="2">
    <source>
        <dbReference type="Proteomes" id="UP000254134"/>
    </source>
</evidence>
<dbReference type="EMBL" id="QQZY01000030">
    <property type="protein sequence ID" value="RDI73158.1"/>
    <property type="molecule type" value="Genomic_DNA"/>
</dbReference>
<keyword evidence="2" id="KW-1185">Reference proteome</keyword>
<dbReference type="InterPro" id="IPR010921">
    <property type="entry name" value="Trp_repressor/repl_initiator"/>
</dbReference>
<dbReference type="InterPro" id="IPR036388">
    <property type="entry name" value="WH-like_DNA-bd_sf"/>
</dbReference>
<organism evidence="1 2">
    <name type="scientific">Gaiella occulta</name>
    <dbReference type="NCBI Taxonomy" id="1002870"/>
    <lineage>
        <taxon>Bacteria</taxon>
        <taxon>Bacillati</taxon>
        <taxon>Actinomycetota</taxon>
        <taxon>Thermoleophilia</taxon>
        <taxon>Gaiellales</taxon>
        <taxon>Gaiellaceae</taxon>
        <taxon>Gaiella</taxon>
    </lineage>
</organism>
<reference evidence="1 2" key="1">
    <citation type="submission" date="2018-07" db="EMBL/GenBank/DDBJ databases">
        <title>High-quality-draft genome sequence of Gaiella occulta.</title>
        <authorList>
            <person name="Severino R."/>
            <person name="Froufe H.J.C."/>
            <person name="Rainey F.A."/>
            <person name="Barroso C."/>
            <person name="Albuquerque L."/>
            <person name="Lobo-Da-Cunha A."/>
            <person name="Da Costa M.S."/>
            <person name="Egas C."/>
        </authorList>
    </citation>
    <scope>NUCLEOTIDE SEQUENCE [LARGE SCALE GENOMIC DNA]</scope>
    <source>
        <strain evidence="1 2">F2-233</strain>
    </source>
</reference>
<accession>A0A7M2YUR8</accession>
<dbReference type="OrthoDB" id="3690098at2"/>
<protein>
    <submittedName>
        <fullName evidence="1">Transposase</fullName>
    </submittedName>
</protein>
<dbReference type="SUPFAM" id="SSF48295">
    <property type="entry name" value="TrpR-like"/>
    <property type="match status" value="1"/>
</dbReference>
<dbReference type="Proteomes" id="UP000254134">
    <property type="component" value="Unassembled WGS sequence"/>
</dbReference>
<name>A0A7M2YUR8_9ACTN</name>
<comment type="caution">
    <text evidence="1">The sequence shown here is derived from an EMBL/GenBank/DDBJ whole genome shotgun (WGS) entry which is preliminary data.</text>
</comment>
<dbReference type="Gene3D" id="1.10.10.10">
    <property type="entry name" value="Winged helix-like DNA-binding domain superfamily/Winged helix DNA-binding domain"/>
    <property type="match status" value="1"/>
</dbReference>